<name>A0A2P8CVL1_9BACT</name>
<organism evidence="1 2">
    <name type="scientific">Taibaiella chishuiensis</name>
    <dbReference type="NCBI Taxonomy" id="1434707"/>
    <lineage>
        <taxon>Bacteria</taxon>
        <taxon>Pseudomonadati</taxon>
        <taxon>Bacteroidota</taxon>
        <taxon>Chitinophagia</taxon>
        <taxon>Chitinophagales</taxon>
        <taxon>Chitinophagaceae</taxon>
        <taxon>Taibaiella</taxon>
    </lineage>
</organism>
<dbReference type="RefSeq" id="WP_106525036.1">
    <property type="nucleotide sequence ID" value="NZ_PYGD01000013.1"/>
</dbReference>
<dbReference type="OrthoDB" id="7833808at2"/>
<evidence type="ECO:0000313" key="2">
    <source>
        <dbReference type="Proteomes" id="UP000240572"/>
    </source>
</evidence>
<gene>
    <name evidence="1" type="ORF">B0I18_11318</name>
</gene>
<sequence length="1179" mass="137393">MNFSELKAAFFNKPKLNKVDLLKLIKTNSADVHALEKFVTRVEKEIPILKATLNKIILGENSHPKSYNDLGRGRLNFYSETLEKEMQWQMLGFIRHAAAINDFVKRKERFEFLLLSGNYEVARTLLDEIDEQNGYTLWSIEHRFILDEYEFGTEKNWETRNLVVNDANDMMVQILGNLYSVKAEKKVSFFQFNEITNDFIEQQKLNAYKNGDSYSEYFRFKTNYFSSIRYNHLSYLVYMEEVMSVIDRYLMSTRILQELITRQELLGFVSTFVKRLLTAQINDKNLFQIAFLFIDDYDQKPEQKDVRSLAIIDQYTVGNYQQAFLMAKQFLSENGCITEIVEIYAKSAIEGKINFEKITDQDSILNSIVKCYYDVFNKDKDATLSYIELLKLSTIFNNSALGVNLYAFVSGELSWPGSIDYELLGMINSAFINPRLSLKFRASENLLDHFLNQLCRLYPSSPTVQTYIELCTNQEKNSGQYAFEYVPTLKRSLYKNRSLLHQKNYSNCIDSYEQLLVDDEISILSKFEIVTNLFECYLAICDYQKALNLFVDTHLKNPALAGKMSHETLLEILVSAKYKCNGDKINLISLPIFFKINCSDKIKVKQTYELFLRSHNNNTPRDLIAIASRFPKTELVYFLSTVCSTEIMQLSKAFNSTYAVNEERISICKFLAEFDTQKQNSYQVEIAELTQKNTISNVIGGIDERKIFVNESKIKELIKSVGKQNVLQNESLSPLTNEAFERYVQLFNYIRSKKSYRDFRTVFELNDNGEIKFLEMPENIYSDVDVEVVYLPAFRIFAGFFLYIRDLFVSSKEFGLDAYISTRIRHGTLPNHLRSVFETYSLVTSQTDNVYAENEFWKEKLVLAETLDAKLQSQFSQFSLNIDTLSKDIKDKYIQCAIDKRAINTEPLFEYSYTESELILLFAKDFVNIVDLDSFIERCFNELWRRTEHCLSVIRQQFNVQFKDKYVAYIDELHSNILAAASNKQAVSELTSSLMTCRTEIQTKLNNISEWFRRSESSFDGKYDLQILAEASIQIAKNIHPNFPFEVEKQIDSFYIKGEYHQHFIDLMNNILFNVIKHCSLPHYELHAKMSIMVQNDILELRFENNVLNSNSHEAKLEMIKANWYKPDANIRQEGGTGFPKIKKILNADLNRKASKFDYSCINNKVEIAIDFETKDLQP</sequence>
<protein>
    <submittedName>
        <fullName evidence="1">Uncharacterized protein</fullName>
    </submittedName>
</protein>
<comment type="caution">
    <text evidence="1">The sequence shown here is derived from an EMBL/GenBank/DDBJ whole genome shotgun (WGS) entry which is preliminary data.</text>
</comment>
<proteinExistence type="predicted"/>
<dbReference type="EMBL" id="PYGD01000013">
    <property type="protein sequence ID" value="PSK89007.1"/>
    <property type="molecule type" value="Genomic_DNA"/>
</dbReference>
<keyword evidence="2" id="KW-1185">Reference proteome</keyword>
<dbReference type="Proteomes" id="UP000240572">
    <property type="component" value="Unassembled WGS sequence"/>
</dbReference>
<dbReference type="AlphaFoldDB" id="A0A2P8CVL1"/>
<evidence type="ECO:0000313" key="1">
    <source>
        <dbReference type="EMBL" id="PSK89007.1"/>
    </source>
</evidence>
<accession>A0A2P8CVL1</accession>
<reference evidence="1 2" key="1">
    <citation type="submission" date="2018-03" db="EMBL/GenBank/DDBJ databases">
        <title>Genomic Encyclopedia of Type Strains, Phase III (KMG-III): the genomes of soil and plant-associated and newly described type strains.</title>
        <authorList>
            <person name="Whitman W."/>
        </authorList>
    </citation>
    <scope>NUCLEOTIDE SEQUENCE [LARGE SCALE GENOMIC DNA]</scope>
    <source>
        <strain evidence="1 2">CGMCC 1.12700</strain>
    </source>
</reference>